<keyword evidence="1" id="KW-1133">Transmembrane helix</keyword>
<comment type="caution">
    <text evidence="2">The sequence shown here is derived from an EMBL/GenBank/DDBJ whole genome shotgun (WGS) entry which is preliminary data.</text>
</comment>
<gene>
    <name evidence="2" type="ORF">JK364_14470</name>
</gene>
<name>A0ABS1PNL2_9ACTN</name>
<evidence type="ECO:0000256" key="1">
    <source>
        <dbReference type="SAM" id="Phobius"/>
    </source>
</evidence>
<dbReference type="Proteomes" id="UP000621510">
    <property type="component" value="Unassembled WGS sequence"/>
</dbReference>
<evidence type="ECO:0000313" key="3">
    <source>
        <dbReference type="Proteomes" id="UP000621510"/>
    </source>
</evidence>
<keyword evidence="1" id="KW-0812">Transmembrane</keyword>
<feature type="transmembrane region" description="Helical" evidence="1">
    <location>
        <begin position="6"/>
        <end position="29"/>
    </location>
</feature>
<accession>A0ABS1PNL2</accession>
<dbReference type="RefSeq" id="WP_201851341.1">
    <property type="nucleotide sequence ID" value="NZ_JAERRG010000004.1"/>
</dbReference>
<organism evidence="2 3">
    <name type="scientific">Streptomyces endocoffeicus</name>
    <dbReference type="NCBI Taxonomy" id="2898945"/>
    <lineage>
        <taxon>Bacteria</taxon>
        <taxon>Bacillati</taxon>
        <taxon>Actinomycetota</taxon>
        <taxon>Actinomycetes</taxon>
        <taxon>Kitasatosporales</taxon>
        <taxon>Streptomycetaceae</taxon>
        <taxon>Streptomyces</taxon>
    </lineage>
</organism>
<dbReference type="EMBL" id="JAERRG010000004">
    <property type="protein sequence ID" value="MBL1113590.1"/>
    <property type="molecule type" value="Genomic_DNA"/>
</dbReference>
<evidence type="ECO:0000313" key="2">
    <source>
        <dbReference type="EMBL" id="MBL1113590.1"/>
    </source>
</evidence>
<keyword evidence="1" id="KW-0472">Membrane</keyword>
<protein>
    <submittedName>
        <fullName evidence="2">Uncharacterized protein</fullName>
    </submittedName>
</protein>
<reference evidence="2 3" key="1">
    <citation type="submission" date="2021-01" db="EMBL/GenBank/DDBJ databases">
        <title>WGS of actinomycetes isolated from Thailand.</title>
        <authorList>
            <person name="Thawai C."/>
        </authorList>
    </citation>
    <scope>NUCLEOTIDE SEQUENCE [LARGE SCALE GENOMIC DNA]</scope>
    <source>
        <strain evidence="2 3">CA3R110</strain>
    </source>
</reference>
<keyword evidence="3" id="KW-1185">Reference proteome</keyword>
<proteinExistence type="predicted"/>
<sequence length="66" mass="7279">MLSTPILVTVCVASMAAVICCAFVCNTFGKIAAAALRGSRSADRPQIIQALGTAFRHFLRPWWRRR</sequence>